<keyword evidence="5" id="KW-0808">Transferase</keyword>
<dbReference type="InterPro" id="IPR000829">
    <property type="entry name" value="DAGK"/>
</dbReference>
<evidence type="ECO:0000256" key="6">
    <source>
        <dbReference type="ARBA" id="ARBA00022692"/>
    </source>
</evidence>
<dbReference type="Pfam" id="PF01219">
    <property type="entry name" value="DAGK_prokar"/>
    <property type="match status" value="1"/>
</dbReference>
<sequence length="130" mass="14695">MGLSDRNQKGFKRLLRSFVFAGYGLKHVIKYEQNMQIHLVCAVIAPAMAWWLRIPLEHWLVLLLVIGGMLSLEIMNTAVERTVDLYTEEFHPLAKRAKDVAAAAVFVYGVFAVIIGLLIFGPPLFTLFFS</sequence>
<feature type="binding site" evidence="17">
    <location>
        <position position="13"/>
    </location>
    <ligand>
        <name>ATP</name>
        <dbReference type="ChEBI" id="CHEBI:30616"/>
    </ligand>
</feature>
<feature type="transmembrane region" description="Helical" evidence="19">
    <location>
        <begin position="35"/>
        <end position="52"/>
    </location>
</feature>
<keyword evidence="4" id="KW-0444">Lipid biosynthesis</keyword>
<keyword evidence="12 19" id="KW-0472">Membrane</keyword>
<evidence type="ECO:0000256" key="16">
    <source>
        <dbReference type="PIRSR" id="PIRSR600829-2"/>
    </source>
</evidence>
<keyword evidence="9 17" id="KW-0067">ATP-binding</keyword>
<comment type="subcellular location">
    <subcellularLocation>
        <location evidence="1">Cell membrane</location>
        <topology evidence="1">Multi-pass membrane protein</topology>
    </subcellularLocation>
</comment>
<dbReference type="GO" id="GO:0005886">
    <property type="term" value="C:plasma membrane"/>
    <property type="evidence" value="ECO:0007669"/>
    <property type="project" value="UniProtKB-SubCell"/>
</dbReference>
<dbReference type="InterPro" id="IPR036945">
    <property type="entry name" value="DAGK_sf"/>
</dbReference>
<evidence type="ECO:0000256" key="7">
    <source>
        <dbReference type="ARBA" id="ARBA00022741"/>
    </source>
</evidence>
<keyword evidence="14" id="KW-1208">Phospholipid metabolism</keyword>
<comment type="similarity">
    <text evidence="2">Belongs to the bacterial diacylglycerol kinase family.</text>
</comment>
<dbReference type="Proteomes" id="UP000318521">
    <property type="component" value="Unassembled WGS sequence"/>
</dbReference>
<dbReference type="GO" id="GO:0046872">
    <property type="term" value="F:metal ion binding"/>
    <property type="evidence" value="ECO:0007669"/>
    <property type="project" value="UniProtKB-KW"/>
</dbReference>
<dbReference type="InterPro" id="IPR033717">
    <property type="entry name" value="UDPK"/>
</dbReference>
<organism evidence="20 21">
    <name type="scientific">Alkalicoccobacillus porphyridii</name>
    <dbReference type="NCBI Taxonomy" id="2597270"/>
    <lineage>
        <taxon>Bacteria</taxon>
        <taxon>Bacillati</taxon>
        <taxon>Bacillota</taxon>
        <taxon>Bacilli</taxon>
        <taxon>Bacillales</taxon>
        <taxon>Bacillaceae</taxon>
        <taxon>Alkalicoccobacillus</taxon>
    </lineage>
</organism>
<evidence type="ECO:0000256" key="13">
    <source>
        <dbReference type="ARBA" id="ARBA00023209"/>
    </source>
</evidence>
<evidence type="ECO:0000256" key="11">
    <source>
        <dbReference type="ARBA" id="ARBA00023098"/>
    </source>
</evidence>
<gene>
    <name evidence="20" type="ORF">FN960_10460</name>
</gene>
<proteinExistence type="inferred from homology"/>
<keyword evidence="6 19" id="KW-0812">Transmembrane</keyword>
<feature type="transmembrane region" description="Helical" evidence="19">
    <location>
        <begin position="100"/>
        <end position="120"/>
    </location>
</feature>
<evidence type="ECO:0000256" key="3">
    <source>
        <dbReference type="ARBA" id="ARBA00022475"/>
    </source>
</evidence>
<dbReference type="PANTHER" id="PTHR34299:SF1">
    <property type="entry name" value="DIACYLGLYCEROL KINASE"/>
    <property type="match status" value="1"/>
</dbReference>
<reference evidence="20 21" key="1">
    <citation type="submission" date="2019-07" db="EMBL/GenBank/DDBJ databases">
        <authorList>
            <person name="Park Y.J."/>
            <person name="Jeong S.E."/>
            <person name="Jung H.S."/>
        </authorList>
    </citation>
    <scope>NUCLEOTIDE SEQUENCE [LARGE SCALE GENOMIC DNA]</scope>
    <source>
        <strain evidence="21">P16(2019)</strain>
    </source>
</reference>
<dbReference type="GO" id="GO:0005524">
    <property type="term" value="F:ATP binding"/>
    <property type="evidence" value="ECO:0007669"/>
    <property type="project" value="UniProtKB-KW"/>
</dbReference>
<evidence type="ECO:0000256" key="15">
    <source>
        <dbReference type="PIRSR" id="PIRSR600829-1"/>
    </source>
</evidence>
<keyword evidence="11" id="KW-0443">Lipid metabolism</keyword>
<evidence type="ECO:0000256" key="2">
    <source>
        <dbReference type="ARBA" id="ARBA00005967"/>
    </source>
</evidence>
<keyword evidence="21" id="KW-1185">Reference proteome</keyword>
<evidence type="ECO:0000256" key="19">
    <source>
        <dbReference type="SAM" id="Phobius"/>
    </source>
</evidence>
<comment type="cofactor">
    <cofactor evidence="18">
        <name>Mg(2+)</name>
        <dbReference type="ChEBI" id="CHEBI:18420"/>
    </cofactor>
    <text evidence="18">Mn(2+), Zn(2+), Cd(2+) and Co(2+) support activity to lesser extents.</text>
</comment>
<evidence type="ECO:0000256" key="12">
    <source>
        <dbReference type="ARBA" id="ARBA00023136"/>
    </source>
</evidence>
<keyword evidence="18" id="KW-0460">Magnesium</keyword>
<protein>
    <submittedName>
        <fullName evidence="20">Diacylglycerol kinase family protein</fullName>
    </submittedName>
</protein>
<evidence type="ECO:0000256" key="14">
    <source>
        <dbReference type="ARBA" id="ARBA00023264"/>
    </source>
</evidence>
<feature type="binding site" evidence="16">
    <location>
        <position position="13"/>
    </location>
    <ligand>
        <name>substrate</name>
    </ligand>
</feature>
<keyword evidence="18" id="KW-0479">Metal-binding</keyword>
<comment type="caution">
    <text evidence="20">The sequence shown here is derived from an EMBL/GenBank/DDBJ whole genome shotgun (WGS) entry which is preliminary data.</text>
</comment>
<dbReference type="CDD" id="cd14265">
    <property type="entry name" value="UDPK_IM_like"/>
    <property type="match status" value="1"/>
</dbReference>
<feature type="transmembrane region" description="Helical" evidence="19">
    <location>
        <begin position="58"/>
        <end position="79"/>
    </location>
</feature>
<keyword evidence="13" id="KW-0594">Phospholipid biosynthesis</keyword>
<dbReference type="EMBL" id="VLXZ01000005">
    <property type="protein sequence ID" value="TSB46758.1"/>
    <property type="molecule type" value="Genomic_DNA"/>
</dbReference>
<name>A0A553ZZ87_9BACI</name>
<dbReference type="AlphaFoldDB" id="A0A553ZZ87"/>
<feature type="binding site" evidence="17">
    <location>
        <begin position="89"/>
        <end position="91"/>
    </location>
    <ligand>
        <name>ATP</name>
        <dbReference type="ChEBI" id="CHEBI:30616"/>
    </ligand>
</feature>
<dbReference type="PROSITE" id="PS01069">
    <property type="entry name" value="DAGK_PROKAR"/>
    <property type="match status" value="1"/>
</dbReference>
<evidence type="ECO:0000256" key="4">
    <source>
        <dbReference type="ARBA" id="ARBA00022516"/>
    </source>
</evidence>
<dbReference type="RefSeq" id="WP_143848652.1">
    <property type="nucleotide sequence ID" value="NZ_VLXZ01000005.1"/>
</dbReference>
<keyword evidence="3" id="KW-1003">Cell membrane</keyword>
<feature type="binding site" evidence="16">
    <location>
        <position position="73"/>
    </location>
    <ligand>
        <name>substrate</name>
    </ligand>
</feature>
<dbReference type="GO" id="GO:0008654">
    <property type="term" value="P:phospholipid biosynthetic process"/>
    <property type="evidence" value="ECO:0007669"/>
    <property type="project" value="UniProtKB-KW"/>
</dbReference>
<dbReference type="Gene3D" id="1.10.287.3610">
    <property type="match status" value="1"/>
</dbReference>
<keyword evidence="7 17" id="KW-0547">Nucleotide-binding</keyword>
<evidence type="ECO:0000256" key="10">
    <source>
        <dbReference type="ARBA" id="ARBA00022989"/>
    </source>
</evidence>
<evidence type="ECO:0000256" key="5">
    <source>
        <dbReference type="ARBA" id="ARBA00022679"/>
    </source>
</evidence>
<feature type="binding site" evidence="18">
    <location>
        <position position="32"/>
    </location>
    <ligand>
        <name>a divalent metal cation</name>
        <dbReference type="ChEBI" id="CHEBI:60240"/>
    </ligand>
</feature>
<feature type="binding site" evidence="17">
    <location>
        <position position="32"/>
    </location>
    <ligand>
        <name>ATP</name>
        <dbReference type="ChEBI" id="CHEBI:30616"/>
    </ligand>
</feature>
<feature type="binding site" evidence="17">
    <location>
        <begin position="98"/>
        <end position="99"/>
    </location>
    <ligand>
        <name>ATP</name>
        <dbReference type="ChEBI" id="CHEBI:30616"/>
    </ligand>
</feature>
<feature type="active site" description="Proton acceptor" evidence="15">
    <location>
        <position position="73"/>
    </location>
</feature>
<keyword evidence="10 19" id="KW-1133">Transmembrane helix</keyword>
<evidence type="ECO:0000256" key="9">
    <source>
        <dbReference type="ARBA" id="ARBA00022840"/>
    </source>
</evidence>
<dbReference type="OrthoDB" id="9789934at2"/>
<feature type="binding site" evidence="17">
    <location>
        <position position="80"/>
    </location>
    <ligand>
        <name>ATP</name>
        <dbReference type="ChEBI" id="CHEBI:30616"/>
    </ligand>
</feature>
<evidence type="ECO:0000256" key="1">
    <source>
        <dbReference type="ARBA" id="ARBA00004651"/>
    </source>
</evidence>
<accession>A0A553ZZ87</accession>
<evidence type="ECO:0000313" key="20">
    <source>
        <dbReference type="EMBL" id="TSB46758.1"/>
    </source>
</evidence>
<evidence type="ECO:0000256" key="18">
    <source>
        <dbReference type="PIRSR" id="PIRSR600829-4"/>
    </source>
</evidence>
<feature type="binding site" evidence="18">
    <location>
        <position position="80"/>
    </location>
    <ligand>
        <name>a divalent metal cation</name>
        <dbReference type="ChEBI" id="CHEBI:60240"/>
    </ligand>
</feature>
<evidence type="ECO:0000256" key="8">
    <source>
        <dbReference type="ARBA" id="ARBA00022777"/>
    </source>
</evidence>
<evidence type="ECO:0000256" key="17">
    <source>
        <dbReference type="PIRSR" id="PIRSR600829-3"/>
    </source>
</evidence>
<keyword evidence="8 20" id="KW-0418">Kinase</keyword>
<dbReference type="GO" id="GO:0016301">
    <property type="term" value="F:kinase activity"/>
    <property type="evidence" value="ECO:0007669"/>
    <property type="project" value="UniProtKB-KW"/>
</dbReference>
<evidence type="ECO:0000313" key="21">
    <source>
        <dbReference type="Proteomes" id="UP000318521"/>
    </source>
</evidence>
<dbReference type="PANTHER" id="PTHR34299">
    <property type="entry name" value="DIACYLGLYCEROL KINASE"/>
    <property type="match status" value="1"/>
</dbReference>